<dbReference type="EMBL" id="KV722336">
    <property type="protein sequence ID" value="OCH95392.1"/>
    <property type="molecule type" value="Genomic_DNA"/>
</dbReference>
<dbReference type="AlphaFoldDB" id="A0A8E2J7P9"/>
<sequence length="490" mass="55083">MKLIDLPEDILLEITSYLSVKDVLLLKQTCRALHAFGSSDYLWHRLVAAFEFPLDTLQNTRSTDFSSDELQRSAIKALRLDANWRKPSPRIRRTTALITGTSGSYVDEMHILPGGRWLLTSQRLRQREGRWTSLMTLWSLEDIQHARRIAHVEITGAQRTPAAFALQDGGDSVLLAVGVHDDTDFIEVHNISIEDRINMSYSMRPARSRVLPLPPYSGTVIRHVLQELSMFEDLIAATVVSLELESDDRPLRILLSDARSGASAWVHPRYSEPFSFLWVRLRDGYIFLTGRLGAAVVLRIYKLPQNVMDSATRSTRAMGDKRSSEDAFVDLGDAVAEFLSSTSAGMHDVAQVSSASSTGLALIIFHSFNGMERATGHIMRFRFARSYDSIKMLETQMQCLQLQQEASAQLADIGATGRRAVWLEHNWETQQKRLMRFEAQDECEPLGVLLPPDPGLPFAPHACHSLAFDEVTGRLCLGFFNGDLYVVDFV</sequence>
<dbReference type="InterPro" id="IPR036047">
    <property type="entry name" value="F-box-like_dom_sf"/>
</dbReference>
<protein>
    <recommendedName>
        <fullName evidence="1">F-box domain-containing protein</fullName>
    </recommendedName>
</protein>
<dbReference type="InterPro" id="IPR052301">
    <property type="entry name" value="SCF_F-box/WD-repeat"/>
</dbReference>
<gene>
    <name evidence="2" type="ORF">OBBRIDRAFT_883950</name>
</gene>
<dbReference type="Pfam" id="PF12937">
    <property type="entry name" value="F-box-like"/>
    <property type="match status" value="1"/>
</dbReference>
<dbReference type="InterPro" id="IPR001810">
    <property type="entry name" value="F-box_dom"/>
</dbReference>
<proteinExistence type="predicted"/>
<feature type="domain" description="F-box" evidence="1">
    <location>
        <begin position="1"/>
        <end position="46"/>
    </location>
</feature>
<evidence type="ECO:0000313" key="2">
    <source>
        <dbReference type="EMBL" id="OCH95392.1"/>
    </source>
</evidence>
<accession>A0A8E2J7P9</accession>
<dbReference type="GO" id="GO:0031146">
    <property type="term" value="P:SCF-dependent proteasomal ubiquitin-dependent protein catabolic process"/>
    <property type="evidence" value="ECO:0007669"/>
    <property type="project" value="TreeGrafter"/>
</dbReference>
<dbReference type="Proteomes" id="UP000250043">
    <property type="component" value="Unassembled WGS sequence"/>
</dbReference>
<reference evidence="2 3" key="1">
    <citation type="submission" date="2016-07" db="EMBL/GenBank/DDBJ databases">
        <title>Draft genome of the white-rot fungus Obba rivulosa 3A-2.</title>
        <authorList>
            <consortium name="DOE Joint Genome Institute"/>
            <person name="Miettinen O."/>
            <person name="Riley R."/>
            <person name="Acob R."/>
            <person name="Barry K."/>
            <person name="Cullen D."/>
            <person name="De Vries R."/>
            <person name="Hainaut M."/>
            <person name="Hatakka A."/>
            <person name="Henrissat B."/>
            <person name="Hilden K."/>
            <person name="Kuo R."/>
            <person name="Labutti K."/>
            <person name="Lipzen A."/>
            <person name="Makela M.R."/>
            <person name="Sandor L."/>
            <person name="Spatafora J.W."/>
            <person name="Grigoriev I.V."/>
            <person name="Hibbett D.S."/>
        </authorList>
    </citation>
    <scope>NUCLEOTIDE SEQUENCE [LARGE SCALE GENOMIC DNA]</scope>
    <source>
        <strain evidence="2 3">3A-2</strain>
    </source>
</reference>
<dbReference type="OrthoDB" id="424465at2759"/>
<dbReference type="SMART" id="SM00256">
    <property type="entry name" value="FBOX"/>
    <property type="match status" value="1"/>
</dbReference>
<dbReference type="Gene3D" id="1.20.1280.50">
    <property type="match status" value="1"/>
</dbReference>
<keyword evidence="3" id="KW-1185">Reference proteome</keyword>
<dbReference type="GO" id="GO:0019005">
    <property type="term" value="C:SCF ubiquitin ligase complex"/>
    <property type="evidence" value="ECO:0007669"/>
    <property type="project" value="TreeGrafter"/>
</dbReference>
<evidence type="ECO:0000259" key="1">
    <source>
        <dbReference type="PROSITE" id="PS50181"/>
    </source>
</evidence>
<dbReference type="SUPFAM" id="SSF81383">
    <property type="entry name" value="F-box domain"/>
    <property type="match status" value="1"/>
</dbReference>
<dbReference type="PROSITE" id="PS50181">
    <property type="entry name" value="FBOX"/>
    <property type="match status" value="1"/>
</dbReference>
<dbReference type="PANTHER" id="PTHR14381">
    <property type="entry name" value="DACTYLIN"/>
    <property type="match status" value="1"/>
</dbReference>
<dbReference type="PANTHER" id="PTHR14381:SF1">
    <property type="entry name" value="F-BOX_WD REPEAT-CONTAINING PROTEIN 4"/>
    <property type="match status" value="1"/>
</dbReference>
<name>A0A8E2J7P9_9APHY</name>
<evidence type="ECO:0000313" key="3">
    <source>
        <dbReference type="Proteomes" id="UP000250043"/>
    </source>
</evidence>
<organism evidence="2 3">
    <name type="scientific">Obba rivulosa</name>
    <dbReference type="NCBI Taxonomy" id="1052685"/>
    <lineage>
        <taxon>Eukaryota</taxon>
        <taxon>Fungi</taxon>
        <taxon>Dikarya</taxon>
        <taxon>Basidiomycota</taxon>
        <taxon>Agaricomycotina</taxon>
        <taxon>Agaricomycetes</taxon>
        <taxon>Polyporales</taxon>
        <taxon>Gelatoporiaceae</taxon>
        <taxon>Obba</taxon>
    </lineage>
</organism>